<protein>
    <recommendedName>
        <fullName evidence="3">DUF2380 domain-containing protein</fullName>
    </recommendedName>
</protein>
<organism evidence="1 2">
    <name type="scientific">Methylorubrum populi</name>
    <dbReference type="NCBI Taxonomy" id="223967"/>
    <lineage>
        <taxon>Bacteria</taxon>
        <taxon>Pseudomonadati</taxon>
        <taxon>Pseudomonadota</taxon>
        <taxon>Alphaproteobacteria</taxon>
        <taxon>Hyphomicrobiales</taxon>
        <taxon>Methylobacteriaceae</taxon>
        <taxon>Methylorubrum</taxon>
    </lineage>
</organism>
<gene>
    <name evidence="1" type="ORF">F8B43_4596</name>
</gene>
<evidence type="ECO:0008006" key="3">
    <source>
        <dbReference type="Google" id="ProtNLM"/>
    </source>
</evidence>
<dbReference type="RefSeq" id="WP_152278454.1">
    <property type="nucleotide sequence ID" value="NZ_WEKV01000018.1"/>
</dbReference>
<dbReference type="AlphaFoldDB" id="A0A833J456"/>
<proteinExistence type="predicted"/>
<sequence>MIGKSREGWWGMRLALAILVLGGSAAASRADPPKLTLAILPLKLLDTSGEPVDQGPEHARRLDAMARNLAEDLGASGDYRTLLIAPERVHARCLDERPDCLLELAKEAGATRVFVGVVHKSSTLILQLFARVVDARTGRAVLTRDLNFRGDTDEAWRRAGVFLARQVGEAGP</sequence>
<evidence type="ECO:0000313" key="2">
    <source>
        <dbReference type="Proteomes" id="UP000469949"/>
    </source>
</evidence>
<dbReference type="InterPro" id="IPR021698">
    <property type="entry name" value="DUF3280"/>
</dbReference>
<evidence type="ECO:0000313" key="1">
    <source>
        <dbReference type="EMBL" id="KAB7783302.1"/>
    </source>
</evidence>
<dbReference type="Pfam" id="PF11684">
    <property type="entry name" value="DUF3280"/>
    <property type="match status" value="1"/>
</dbReference>
<dbReference type="Proteomes" id="UP000469949">
    <property type="component" value="Unassembled WGS sequence"/>
</dbReference>
<reference evidence="1 2" key="1">
    <citation type="submission" date="2019-10" db="EMBL/GenBank/DDBJ databases">
        <title>Draft Genome Sequence of the Caffeine Degrading Methylotroph Methylorubrum populi PINKEL.</title>
        <authorList>
            <person name="Dawson S.C."/>
            <person name="Zhang X."/>
            <person name="Wright M.E."/>
            <person name="Sharma G."/>
            <person name="Langner J.T."/>
            <person name="Ditty J.L."/>
            <person name="Subuyuj G.A."/>
        </authorList>
    </citation>
    <scope>NUCLEOTIDE SEQUENCE [LARGE SCALE GENOMIC DNA]</scope>
    <source>
        <strain evidence="1 2">Pinkel</strain>
    </source>
</reference>
<dbReference type="EMBL" id="WEKV01000018">
    <property type="protein sequence ID" value="KAB7783302.1"/>
    <property type="molecule type" value="Genomic_DNA"/>
</dbReference>
<comment type="caution">
    <text evidence="1">The sequence shown here is derived from an EMBL/GenBank/DDBJ whole genome shotgun (WGS) entry which is preliminary data.</text>
</comment>
<accession>A0A833J456</accession>
<name>A0A833J456_9HYPH</name>